<evidence type="ECO:0000313" key="2">
    <source>
        <dbReference type="EMBL" id="ACT60761.1"/>
    </source>
</evidence>
<dbReference type="HOGENOM" id="CLU_060523_0_0_5"/>
<gene>
    <name evidence="2" type="ordered locus">Hbal_3093</name>
</gene>
<dbReference type="STRING" id="582402.Hbal_3093"/>
<dbReference type="Proteomes" id="UP000002745">
    <property type="component" value="Chromosome"/>
</dbReference>
<evidence type="ECO:0000256" key="1">
    <source>
        <dbReference type="SAM" id="Phobius"/>
    </source>
</evidence>
<keyword evidence="1" id="KW-0812">Transmembrane</keyword>
<dbReference type="KEGG" id="hba:Hbal_3093"/>
<reference evidence="3" key="1">
    <citation type="journal article" date="2011" name="J. Bacteriol.">
        <title>Genome sequences of eight morphologically diverse alphaproteobacteria.</title>
        <authorList>
            <consortium name="US DOE Joint Genome Institute"/>
            <person name="Brown P.J."/>
            <person name="Kysela D.T."/>
            <person name="Buechlein A."/>
            <person name="Hemmerich C."/>
            <person name="Brun Y.V."/>
        </authorList>
    </citation>
    <scope>NUCLEOTIDE SEQUENCE [LARGE SCALE GENOMIC DNA]</scope>
    <source>
        <strain evidence="3">ATCC 49814 / DSM 5838 / IFAM 1418</strain>
    </source>
</reference>
<keyword evidence="3" id="KW-1185">Reference proteome</keyword>
<dbReference type="OrthoDB" id="7594726at2"/>
<name>C6XIF4_HIRBI</name>
<sequence length="320" mass="35302">MSVLQFSRKSEVIAEEPTPVEIKKPIPLKKKTAEALKKSRIPKILKRYLLIATGFVLILAYPFMVLQANKISDDLNFPESIQQTWSSPWAGVGAQLLEREVEQHGWANDAPIWSPLARLTAMPAYQKAMGHAIGDYAELVNEELGGSAAADLNTVALLLSRDISKNEIRAASEALISFNGGVRLHRYDDTLTSKRYAERVDLMISWMRQSTGELASVINSPDRKLFEKSAIEAVYTAKARAYVAHRFLSIMQAPVGLSIKNEHAEAISQLEKAASFKPLLVANGKADGMIFASHPAALYQLLNRVEMALLEVAEAVESQS</sequence>
<dbReference type="eggNOG" id="COG5345">
    <property type="taxonomic scope" value="Bacteria"/>
</dbReference>
<dbReference type="EMBL" id="CP001678">
    <property type="protein sequence ID" value="ACT60761.1"/>
    <property type="molecule type" value="Genomic_DNA"/>
</dbReference>
<organism evidence="2 3">
    <name type="scientific">Hirschia baltica (strain ATCC 49814 / DSM 5838 / IFAM 1418)</name>
    <dbReference type="NCBI Taxonomy" id="582402"/>
    <lineage>
        <taxon>Bacteria</taxon>
        <taxon>Pseudomonadati</taxon>
        <taxon>Pseudomonadota</taxon>
        <taxon>Alphaproteobacteria</taxon>
        <taxon>Hyphomonadales</taxon>
        <taxon>Hyphomonadaceae</taxon>
        <taxon>Hirschia</taxon>
    </lineage>
</organism>
<dbReference type="AlphaFoldDB" id="C6XIF4"/>
<feature type="transmembrane region" description="Helical" evidence="1">
    <location>
        <begin position="48"/>
        <end position="66"/>
    </location>
</feature>
<protein>
    <recommendedName>
        <fullName evidence="4">DUF2333 domain-containing protein</fullName>
    </recommendedName>
</protein>
<keyword evidence="1" id="KW-0472">Membrane</keyword>
<accession>C6XIF4</accession>
<keyword evidence="1" id="KW-1133">Transmembrane helix</keyword>
<evidence type="ECO:0008006" key="4">
    <source>
        <dbReference type="Google" id="ProtNLM"/>
    </source>
</evidence>
<evidence type="ECO:0000313" key="3">
    <source>
        <dbReference type="Proteomes" id="UP000002745"/>
    </source>
</evidence>
<dbReference type="RefSeq" id="WP_015828911.1">
    <property type="nucleotide sequence ID" value="NC_012982.1"/>
</dbReference>
<proteinExistence type="predicted"/>